<protein>
    <submittedName>
        <fullName evidence="2">MarR family transcriptional regulator</fullName>
    </submittedName>
</protein>
<accession>A0A369YJM9</accession>
<reference evidence="2 3" key="1">
    <citation type="submission" date="2018-05" db="EMBL/GenBank/DDBJ databases">
        <title>Draft Genome Sequences for a Diverse set of 7 Haemophilus Species.</title>
        <authorList>
            <person name="Nichols M."/>
            <person name="Topaz N."/>
            <person name="Wang X."/>
            <person name="Wang X."/>
            <person name="Boxrud D."/>
        </authorList>
    </citation>
    <scope>NUCLEOTIDE SEQUENCE [LARGE SCALE GENOMIC DNA]</scope>
    <source>
        <strain evidence="2 3">C2002001239</strain>
    </source>
</reference>
<proteinExistence type="predicted"/>
<dbReference type="EMBL" id="QEPN01000002">
    <property type="protein sequence ID" value="RDE73237.1"/>
    <property type="molecule type" value="Genomic_DNA"/>
</dbReference>
<dbReference type="RefSeq" id="WP_111402367.1">
    <property type="nucleotide sequence ID" value="NZ_QEPN01000002.1"/>
</dbReference>
<dbReference type="InterPro" id="IPR000835">
    <property type="entry name" value="HTH_MarR-typ"/>
</dbReference>
<evidence type="ECO:0000313" key="2">
    <source>
        <dbReference type="EMBL" id="RDE73237.1"/>
    </source>
</evidence>
<dbReference type="GO" id="GO:0006950">
    <property type="term" value="P:response to stress"/>
    <property type="evidence" value="ECO:0007669"/>
    <property type="project" value="TreeGrafter"/>
</dbReference>
<dbReference type="SUPFAM" id="SSF46785">
    <property type="entry name" value="Winged helix' DNA-binding domain"/>
    <property type="match status" value="1"/>
</dbReference>
<dbReference type="PROSITE" id="PS50995">
    <property type="entry name" value="HTH_MARR_2"/>
    <property type="match status" value="1"/>
</dbReference>
<dbReference type="AlphaFoldDB" id="A0A369YJM9"/>
<dbReference type="Pfam" id="PF12802">
    <property type="entry name" value="MarR_2"/>
    <property type="match status" value="1"/>
</dbReference>
<feature type="domain" description="HTH marR-type" evidence="1">
    <location>
        <begin position="1"/>
        <end position="134"/>
    </location>
</feature>
<dbReference type="STRING" id="1035839.GCA_000238795_00397"/>
<gene>
    <name evidence="2" type="ORF">DPV93_03870</name>
</gene>
<organism evidence="2 3">
    <name type="scientific">Haemophilus sputorum</name>
    <dbReference type="NCBI Taxonomy" id="1078480"/>
    <lineage>
        <taxon>Bacteria</taxon>
        <taxon>Pseudomonadati</taxon>
        <taxon>Pseudomonadota</taxon>
        <taxon>Gammaproteobacteria</taxon>
        <taxon>Pasteurellales</taxon>
        <taxon>Pasteurellaceae</taxon>
        <taxon>Haemophilus</taxon>
    </lineage>
</organism>
<dbReference type="GO" id="GO:0003700">
    <property type="term" value="F:DNA-binding transcription factor activity"/>
    <property type="evidence" value="ECO:0007669"/>
    <property type="project" value="InterPro"/>
</dbReference>
<dbReference type="Gene3D" id="1.10.10.10">
    <property type="entry name" value="Winged helix-like DNA-binding domain superfamily/Winged helix DNA-binding domain"/>
    <property type="match status" value="1"/>
</dbReference>
<dbReference type="InterPro" id="IPR036390">
    <property type="entry name" value="WH_DNA-bd_sf"/>
</dbReference>
<comment type="caution">
    <text evidence="2">The sequence shown here is derived from an EMBL/GenBank/DDBJ whole genome shotgun (WGS) entry which is preliminary data.</text>
</comment>
<dbReference type="SMART" id="SM00347">
    <property type="entry name" value="HTH_MARR"/>
    <property type="match status" value="1"/>
</dbReference>
<evidence type="ECO:0000259" key="1">
    <source>
        <dbReference type="PROSITE" id="PS50995"/>
    </source>
</evidence>
<dbReference type="InterPro" id="IPR039422">
    <property type="entry name" value="MarR/SlyA-like"/>
</dbReference>
<name>A0A369YJM9_9PAST</name>
<dbReference type="Proteomes" id="UP000253872">
    <property type="component" value="Unassembled WGS sequence"/>
</dbReference>
<evidence type="ECO:0000313" key="3">
    <source>
        <dbReference type="Proteomes" id="UP000253872"/>
    </source>
</evidence>
<dbReference type="PANTHER" id="PTHR33164:SF89">
    <property type="entry name" value="MARR FAMILY REGULATORY PROTEIN"/>
    <property type="match status" value="1"/>
</dbReference>
<dbReference type="Gene3D" id="6.10.250.820">
    <property type="match status" value="1"/>
</dbReference>
<dbReference type="InterPro" id="IPR036388">
    <property type="entry name" value="WH-like_DNA-bd_sf"/>
</dbReference>
<dbReference type="PANTHER" id="PTHR33164">
    <property type="entry name" value="TRANSCRIPTIONAL REGULATOR, MARR FAMILY"/>
    <property type="match status" value="1"/>
</dbReference>
<sequence length="152" mass="17719">MYSFDLIGKHIWEIDAVMDSWISELGLSYAHFAVLYTLASTPNQQCTQKEICDIHYLPKQTVFNICKDYRERGWIEFKISETDKRERIMCLTDSGKIQAEPVMQNTNLLCDNALATFGEEKTTQLFTLMHEFSQVCQSEILRLKKDNKKSHV</sequence>